<reference evidence="2 3" key="1">
    <citation type="submission" date="2017-05" db="EMBL/GenBank/DDBJ databases">
        <title>Vagococcus spp. assemblies.</title>
        <authorList>
            <person name="Gulvik C.A."/>
        </authorList>
    </citation>
    <scope>NUCLEOTIDE SEQUENCE [LARGE SCALE GENOMIC DNA]</scope>
    <source>
        <strain evidence="2 3">SS1995</strain>
    </source>
</reference>
<dbReference type="AlphaFoldDB" id="A0A429ZXJ0"/>
<dbReference type="InterPro" id="IPR046348">
    <property type="entry name" value="SIS_dom_sf"/>
</dbReference>
<dbReference type="Pfam" id="PF01380">
    <property type="entry name" value="SIS"/>
    <property type="match status" value="1"/>
</dbReference>
<evidence type="ECO:0000313" key="2">
    <source>
        <dbReference type="EMBL" id="RST98611.1"/>
    </source>
</evidence>
<dbReference type="InterPro" id="IPR001347">
    <property type="entry name" value="SIS_dom"/>
</dbReference>
<dbReference type="EMBL" id="NGJS01000009">
    <property type="protein sequence ID" value="RST98611.1"/>
    <property type="molecule type" value="Genomic_DNA"/>
</dbReference>
<name>A0A429ZXJ0_9ENTE</name>
<organism evidence="2 3">
    <name type="scientific">Vagococcus vulneris</name>
    <dbReference type="NCBI Taxonomy" id="1977869"/>
    <lineage>
        <taxon>Bacteria</taxon>
        <taxon>Bacillati</taxon>
        <taxon>Bacillota</taxon>
        <taxon>Bacilli</taxon>
        <taxon>Lactobacillales</taxon>
        <taxon>Enterococcaceae</taxon>
        <taxon>Vagococcus</taxon>
    </lineage>
</organism>
<dbReference type="PANTHER" id="PTHR30514:SF1">
    <property type="entry name" value="HTH-TYPE TRANSCRIPTIONAL REGULATOR HEXR-RELATED"/>
    <property type="match status" value="1"/>
</dbReference>
<dbReference type="OrthoDB" id="1648815at2"/>
<comment type="caution">
    <text evidence="2">The sequence shown here is derived from an EMBL/GenBank/DDBJ whole genome shotgun (WGS) entry which is preliminary data.</text>
</comment>
<sequence length="198" mass="22514">MKKLGLSGYSELKFLLNQKTRQKEAMAKEGIDLFKSQEADITNTLTNINLEELSGAAALIERSQIIYCYGTGYSQRKAAEEFSKQMIACGKKVIMIPNQTELDMMAHIMTVQDCLIIVSLSGETAAIKNTILNLNIRNIEIISVTRSGPNFISRHSSFSLFYYLTEFSVKNAIESLSFVTLHLIMDYIVRYYLTYYKE</sequence>
<dbReference type="InterPro" id="IPR035472">
    <property type="entry name" value="RpiR-like_SIS"/>
</dbReference>
<evidence type="ECO:0000313" key="3">
    <source>
        <dbReference type="Proteomes" id="UP000287857"/>
    </source>
</evidence>
<feature type="domain" description="SIS" evidence="1">
    <location>
        <begin position="63"/>
        <end position="157"/>
    </location>
</feature>
<dbReference type="GO" id="GO:0097367">
    <property type="term" value="F:carbohydrate derivative binding"/>
    <property type="evidence" value="ECO:0007669"/>
    <property type="project" value="InterPro"/>
</dbReference>
<dbReference type="Proteomes" id="UP000287857">
    <property type="component" value="Unassembled WGS sequence"/>
</dbReference>
<dbReference type="RefSeq" id="WP_125984144.1">
    <property type="nucleotide sequence ID" value="NZ_NGJS01000009.1"/>
</dbReference>
<dbReference type="CDD" id="cd05013">
    <property type="entry name" value="SIS_RpiR"/>
    <property type="match status" value="1"/>
</dbReference>
<dbReference type="GO" id="GO:1901135">
    <property type="term" value="P:carbohydrate derivative metabolic process"/>
    <property type="evidence" value="ECO:0007669"/>
    <property type="project" value="InterPro"/>
</dbReference>
<dbReference type="GO" id="GO:0003700">
    <property type="term" value="F:DNA-binding transcription factor activity"/>
    <property type="evidence" value="ECO:0007669"/>
    <property type="project" value="InterPro"/>
</dbReference>
<dbReference type="InterPro" id="IPR047640">
    <property type="entry name" value="RpiR-like"/>
</dbReference>
<dbReference type="Gene3D" id="3.40.50.10490">
    <property type="entry name" value="Glucose-6-phosphate isomerase like protein, domain 1"/>
    <property type="match status" value="1"/>
</dbReference>
<protein>
    <recommendedName>
        <fullName evidence="1">SIS domain-containing protein</fullName>
    </recommendedName>
</protein>
<dbReference type="PANTHER" id="PTHR30514">
    <property type="entry name" value="GLUCOKINASE"/>
    <property type="match status" value="1"/>
</dbReference>
<dbReference type="GO" id="GO:0003677">
    <property type="term" value="F:DNA binding"/>
    <property type="evidence" value="ECO:0007669"/>
    <property type="project" value="InterPro"/>
</dbReference>
<dbReference type="SUPFAM" id="SSF53697">
    <property type="entry name" value="SIS domain"/>
    <property type="match status" value="1"/>
</dbReference>
<evidence type="ECO:0000259" key="1">
    <source>
        <dbReference type="Pfam" id="PF01380"/>
    </source>
</evidence>
<proteinExistence type="predicted"/>
<gene>
    <name evidence="2" type="ORF">CBF37_07490</name>
</gene>
<accession>A0A429ZXJ0</accession>
<keyword evidence="3" id="KW-1185">Reference proteome</keyword>